<dbReference type="EMBL" id="JACHXK010000003">
    <property type="protein sequence ID" value="MBB3109596.1"/>
    <property type="molecule type" value="Genomic_DNA"/>
</dbReference>
<sequence length="422" mass="46828">MTQNQQMMNGSITTGQMGKLHIMFTLGSAALILPTMVTVIAKQDSWITMIMAVGLNFMFLYAPLELAKRFPGQSLVSYTQQILGRAAGMVYTVLYLFFFLVLTAAVFRNMGDFVGTSVLPETPRWFIHIAFMLIVMYGVALGIEVMGRSSEILFVWVFLVFGAVFALLTNKMQVSNLLPVLADGWIPTIKGLYPITGFPLAEYVYVMMLFSCVRSEDLGKLKRAMWMSSVVIGISGLSIALLLLLVLGADLTLRSPFAVYDMAKEIQIGEVLERVEITVAMIWISTVFTKAMICFYVLCLTTAQLLRFSTYRPLILPLAFIIVPLSLVIYRNTAHTNLFAFAIWPVFGCVLGLLMPMLLLAAAVFRKQGTPSGKGMKDTQQPEQERGGTSSEANSEQRVTAPEQRNGSERKESMSTVQVEKS</sequence>
<reference evidence="10 11" key="1">
    <citation type="submission" date="2020-08" db="EMBL/GenBank/DDBJ databases">
        <title>Genomic Encyclopedia of Type Strains, Phase III (KMG-III): the genomes of soil and plant-associated and newly described type strains.</title>
        <authorList>
            <person name="Whitman W."/>
        </authorList>
    </citation>
    <scope>NUCLEOTIDE SEQUENCE [LARGE SCALE GENOMIC DNA]</scope>
    <source>
        <strain evidence="10 11">CECT 5862</strain>
    </source>
</reference>
<dbReference type="GO" id="GO:0009847">
    <property type="term" value="P:spore germination"/>
    <property type="evidence" value="ECO:0007669"/>
    <property type="project" value="InterPro"/>
</dbReference>
<keyword evidence="11" id="KW-1185">Reference proteome</keyword>
<feature type="transmembrane region" description="Helical" evidence="9">
    <location>
        <begin position="85"/>
        <end position="105"/>
    </location>
</feature>
<keyword evidence="6 9" id="KW-1133">Transmembrane helix</keyword>
<feature type="transmembrane region" description="Helical" evidence="9">
    <location>
        <begin position="280"/>
        <end position="299"/>
    </location>
</feature>
<feature type="transmembrane region" description="Helical" evidence="9">
    <location>
        <begin position="225"/>
        <end position="247"/>
    </location>
</feature>
<feature type="transmembrane region" description="Helical" evidence="9">
    <location>
        <begin position="125"/>
        <end position="145"/>
    </location>
</feature>
<feature type="compositionally biased region" description="Polar residues" evidence="8">
    <location>
        <begin position="378"/>
        <end position="398"/>
    </location>
</feature>
<feature type="transmembrane region" description="Helical" evidence="9">
    <location>
        <begin position="342"/>
        <end position="365"/>
    </location>
</feature>
<comment type="caution">
    <text evidence="10">The sequence shown here is derived from an EMBL/GenBank/DDBJ whole genome shotgun (WGS) entry which is preliminary data.</text>
</comment>
<dbReference type="Gene3D" id="1.20.1740.10">
    <property type="entry name" value="Amino acid/polyamine transporter I"/>
    <property type="match status" value="1"/>
</dbReference>
<feature type="transmembrane region" description="Helical" evidence="9">
    <location>
        <begin position="311"/>
        <end position="330"/>
    </location>
</feature>
<evidence type="ECO:0000313" key="11">
    <source>
        <dbReference type="Proteomes" id="UP000570361"/>
    </source>
</evidence>
<dbReference type="AlphaFoldDB" id="A0A7W5AWW8"/>
<proteinExistence type="inferred from homology"/>
<dbReference type="PANTHER" id="PTHR34975">
    <property type="entry name" value="SPORE GERMINATION PROTEIN A2"/>
    <property type="match status" value="1"/>
</dbReference>
<dbReference type="PANTHER" id="PTHR34975:SF2">
    <property type="entry name" value="SPORE GERMINATION PROTEIN A2"/>
    <property type="match status" value="1"/>
</dbReference>
<dbReference type="Proteomes" id="UP000570361">
    <property type="component" value="Unassembled WGS sequence"/>
</dbReference>
<keyword evidence="3" id="KW-0813">Transport</keyword>
<feature type="transmembrane region" description="Helical" evidence="9">
    <location>
        <begin position="192"/>
        <end position="213"/>
    </location>
</feature>
<feature type="region of interest" description="Disordered" evidence="8">
    <location>
        <begin position="370"/>
        <end position="422"/>
    </location>
</feature>
<gene>
    <name evidence="10" type="ORF">FHS18_001659</name>
</gene>
<name>A0A7W5AWW8_9BACL</name>
<dbReference type="Pfam" id="PF03845">
    <property type="entry name" value="Spore_permease"/>
    <property type="match status" value="1"/>
</dbReference>
<evidence type="ECO:0000256" key="1">
    <source>
        <dbReference type="ARBA" id="ARBA00004141"/>
    </source>
</evidence>
<evidence type="ECO:0000256" key="3">
    <source>
        <dbReference type="ARBA" id="ARBA00022448"/>
    </source>
</evidence>
<feature type="transmembrane region" description="Helical" evidence="9">
    <location>
        <begin position="152"/>
        <end position="172"/>
    </location>
</feature>
<feature type="transmembrane region" description="Helical" evidence="9">
    <location>
        <begin position="20"/>
        <end position="40"/>
    </location>
</feature>
<organism evidence="10 11">
    <name type="scientific">Paenibacillus phyllosphaerae</name>
    <dbReference type="NCBI Taxonomy" id="274593"/>
    <lineage>
        <taxon>Bacteria</taxon>
        <taxon>Bacillati</taxon>
        <taxon>Bacillota</taxon>
        <taxon>Bacilli</taxon>
        <taxon>Bacillales</taxon>
        <taxon>Paenibacillaceae</taxon>
        <taxon>Paenibacillus</taxon>
    </lineage>
</organism>
<evidence type="ECO:0000256" key="4">
    <source>
        <dbReference type="ARBA" id="ARBA00022544"/>
    </source>
</evidence>
<keyword evidence="5 9" id="KW-0812">Transmembrane</keyword>
<dbReference type="RefSeq" id="WP_183598864.1">
    <property type="nucleotide sequence ID" value="NZ_JACHXK010000003.1"/>
</dbReference>
<protein>
    <submittedName>
        <fullName evidence="10">Spore germination protein KB</fullName>
    </submittedName>
</protein>
<comment type="similarity">
    <text evidence="2">Belongs to the amino acid-polyamine-organocation (APC) superfamily. Spore germination protein (SGP) (TC 2.A.3.9) family.</text>
</comment>
<evidence type="ECO:0000256" key="8">
    <source>
        <dbReference type="SAM" id="MobiDB-lite"/>
    </source>
</evidence>
<keyword evidence="4" id="KW-0309">Germination</keyword>
<evidence type="ECO:0000313" key="10">
    <source>
        <dbReference type="EMBL" id="MBB3109596.1"/>
    </source>
</evidence>
<keyword evidence="7 9" id="KW-0472">Membrane</keyword>
<comment type="subcellular location">
    <subcellularLocation>
        <location evidence="1">Membrane</location>
        <topology evidence="1">Multi-pass membrane protein</topology>
    </subcellularLocation>
</comment>
<dbReference type="GO" id="GO:0016020">
    <property type="term" value="C:membrane"/>
    <property type="evidence" value="ECO:0007669"/>
    <property type="project" value="UniProtKB-SubCell"/>
</dbReference>
<feature type="transmembrane region" description="Helical" evidence="9">
    <location>
        <begin position="46"/>
        <end position="64"/>
    </location>
</feature>
<evidence type="ECO:0000256" key="5">
    <source>
        <dbReference type="ARBA" id="ARBA00022692"/>
    </source>
</evidence>
<evidence type="ECO:0000256" key="6">
    <source>
        <dbReference type="ARBA" id="ARBA00022989"/>
    </source>
</evidence>
<evidence type="ECO:0000256" key="7">
    <source>
        <dbReference type="ARBA" id="ARBA00023136"/>
    </source>
</evidence>
<evidence type="ECO:0000256" key="9">
    <source>
        <dbReference type="SAM" id="Phobius"/>
    </source>
</evidence>
<dbReference type="InterPro" id="IPR004761">
    <property type="entry name" value="Spore_GerAB"/>
</dbReference>
<dbReference type="NCBIfam" id="TIGR00912">
    <property type="entry name" value="2A0309"/>
    <property type="match status" value="1"/>
</dbReference>
<evidence type="ECO:0000256" key="2">
    <source>
        <dbReference type="ARBA" id="ARBA00007998"/>
    </source>
</evidence>
<accession>A0A7W5AWW8</accession>